<evidence type="ECO:0000313" key="4">
    <source>
        <dbReference type="Proteomes" id="UP001163046"/>
    </source>
</evidence>
<dbReference type="PROSITE" id="PS50010">
    <property type="entry name" value="DH_2"/>
    <property type="match status" value="1"/>
</dbReference>
<dbReference type="PANTHER" id="PTHR45858">
    <property type="entry name" value="FERM DOMAIN CONTAINING PROTEIN"/>
    <property type="match status" value="1"/>
</dbReference>
<dbReference type="GO" id="GO:0005085">
    <property type="term" value="F:guanyl-nucleotide exchange factor activity"/>
    <property type="evidence" value="ECO:0007669"/>
    <property type="project" value="InterPro"/>
</dbReference>
<accession>A0A9X0CDA0</accession>
<dbReference type="EMBL" id="MU827798">
    <property type="protein sequence ID" value="KAJ7328115.1"/>
    <property type="molecule type" value="Genomic_DNA"/>
</dbReference>
<dbReference type="Pfam" id="PF00621">
    <property type="entry name" value="RhoGEF"/>
    <property type="match status" value="1"/>
</dbReference>
<sequence>MYIAICERPEVITIAFRDVVNDDGVLPEPTRKLLFSTFDPIYDFHCSFLSELEKRMTLWDVSGASKTEEKPRMGDLVLRNMKQIKRYLHHLKRHDQVMLELEDATTNFKDFEVAYKEFETQKVCYLPFNAFILKPSQRIVHYKFLLERLLKLYPAEHIDYQDTQSKLNIILLYLVLFLVLFSGTFVHSVSLHSFEDPGSVKP</sequence>
<protein>
    <submittedName>
        <fullName evidence="3">FERM, ARHGEF and pleckstrin domain-containing protein 1</fullName>
    </submittedName>
</protein>
<dbReference type="SMART" id="SM00325">
    <property type="entry name" value="RhoGEF"/>
    <property type="match status" value="1"/>
</dbReference>
<comment type="caution">
    <text evidence="3">The sequence shown here is derived from an EMBL/GenBank/DDBJ whole genome shotgun (WGS) entry which is preliminary data.</text>
</comment>
<keyword evidence="1" id="KW-0812">Transmembrane</keyword>
<dbReference type="SUPFAM" id="SSF48065">
    <property type="entry name" value="DBL homology domain (DH-domain)"/>
    <property type="match status" value="1"/>
</dbReference>
<dbReference type="InterPro" id="IPR035899">
    <property type="entry name" value="DBL_dom_sf"/>
</dbReference>
<dbReference type="InterPro" id="IPR051835">
    <property type="entry name" value="RAC1-GEF"/>
</dbReference>
<dbReference type="OrthoDB" id="9990815at2759"/>
<evidence type="ECO:0000256" key="1">
    <source>
        <dbReference type="SAM" id="Phobius"/>
    </source>
</evidence>
<evidence type="ECO:0000313" key="3">
    <source>
        <dbReference type="EMBL" id="KAJ7328115.1"/>
    </source>
</evidence>
<dbReference type="InterPro" id="IPR000219">
    <property type="entry name" value="DH_dom"/>
</dbReference>
<evidence type="ECO:0000259" key="2">
    <source>
        <dbReference type="PROSITE" id="PS50010"/>
    </source>
</evidence>
<name>A0A9X0CDA0_9CNID</name>
<feature type="domain" description="DH" evidence="2">
    <location>
        <begin position="1"/>
        <end position="170"/>
    </location>
</feature>
<proteinExistence type="predicted"/>
<dbReference type="AlphaFoldDB" id="A0A9X0CDA0"/>
<organism evidence="3 4">
    <name type="scientific">Desmophyllum pertusum</name>
    <dbReference type="NCBI Taxonomy" id="174260"/>
    <lineage>
        <taxon>Eukaryota</taxon>
        <taxon>Metazoa</taxon>
        <taxon>Cnidaria</taxon>
        <taxon>Anthozoa</taxon>
        <taxon>Hexacorallia</taxon>
        <taxon>Scleractinia</taxon>
        <taxon>Caryophylliina</taxon>
        <taxon>Caryophylliidae</taxon>
        <taxon>Desmophyllum</taxon>
    </lineage>
</organism>
<dbReference type="PANTHER" id="PTHR45858:SF5">
    <property type="entry name" value="MOESIN_EZRIN_RADIXIN HOMOLOG 1"/>
    <property type="match status" value="1"/>
</dbReference>
<gene>
    <name evidence="3" type="primary">FARP1_1</name>
    <name evidence="3" type="ORF">OS493_025515</name>
</gene>
<reference evidence="3" key="1">
    <citation type="submission" date="2023-01" db="EMBL/GenBank/DDBJ databases">
        <title>Genome assembly of the deep-sea coral Lophelia pertusa.</title>
        <authorList>
            <person name="Herrera S."/>
            <person name="Cordes E."/>
        </authorList>
    </citation>
    <scope>NUCLEOTIDE SEQUENCE</scope>
    <source>
        <strain evidence="3">USNM1676648</strain>
        <tissue evidence="3">Polyp</tissue>
    </source>
</reference>
<dbReference type="Proteomes" id="UP001163046">
    <property type="component" value="Unassembled WGS sequence"/>
</dbReference>
<keyword evidence="4" id="KW-1185">Reference proteome</keyword>
<dbReference type="Gene3D" id="1.20.900.10">
    <property type="entry name" value="Dbl homology (DH) domain"/>
    <property type="match status" value="1"/>
</dbReference>
<keyword evidence="1" id="KW-1133">Transmembrane helix</keyword>
<feature type="transmembrane region" description="Helical" evidence="1">
    <location>
        <begin position="170"/>
        <end position="189"/>
    </location>
</feature>
<keyword evidence="1" id="KW-0472">Membrane</keyword>